<evidence type="ECO:0000313" key="1">
    <source>
        <dbReference type="EMBL" id="VFK11883.1"/>
    </source>
</evidence>
<evidence type="ECO:0000313" key="2">
    <source>
        <dbReference type="EMBL" id="VFK28054.1"/>
    </source>
</evidence>
<dbReference type="AlphaFoldDB" id="A0A450XFP2"/>
<organism evidence="2">
    <name type="scientific">Candidatus Kentrum sp. LPFa</name>
    <dbReference type="NCBI Taxonomy" id="2126335"/>
    <lineage>
        <taxon>Bacteria</taxon>
        <taxon>Pseudomonadati</taxon>
        <taxon>Pseudomonadota</taxon>
        <taxon>Gammaproteobacteria</taxon>
        <taxon>Candidatus Kentrum</taxon>
    </lineage>
</organism>
<accession>A0A450XFP2</accession>
<dbReference type="EMBL" id="CAADFM010000061">
    <property type="protein sequence ID" value="VFK11883.1"/>
    <property type="molecule type" value="Genomic_DNA"/>
</dbReference>
<sequence length="118" mass="13626">MTINSIQNYTPAISGAHNHITWKNAMGSLCRIGETSEQILLEVKLKPETSQYERIIRGIWALRKKVYREHYPEVSILEKDPHDRYSCVIYTQDPAGRMTRPVPSALFSTENWAFPVPH</sequence>
<protein>
    <submittedName>
        <fullName evidence="2">Uncharacterized protein</fullName>
    </submittedName>
</protein>
<dbReference type="EMBL" id="CAADFP010000057">
    <property type="protein sequence ID" value="VFK28054.1"/>
    <property type="molecule type" value="Genomic_DNA"/>
</dbReference>
<reference evidence="2" key="1">
    <citation type="submission" date="2019-02" db="EMBL/GenBank/DDBJ databases">
        <authorList>
            <person name="Gruber-Vodicka R. H."/>
            <person name="Seah K. B. B."/>
        </authorList>
    </citation>
    <scope>NUCLEOTIDE SEQUENCE</scope>
    <source>
        <strain evidence="1">BECK_S312</strain>
        <strain evidence="2">BECK_S426</strain>
    </source>
</reference>
<proteinExistence type="predicted"/>
<gene>
    <name evidence="1" type="ORF">BECKLPF1236A_GA0070988_100614</name>
    <name evidence="2" type="ORF">BECKLPF1236C_GA0070990_100574</name>
</gene>
<name>A0A450XFP2_9GAMM</name>